<dbReference type="Proteomes" id="UP000295741">
    <property type="component" value="Unassembled WGS sequence"/>
</dbReference>
<feature type="transmembrane region" description="Helical" evidence="7">
    <location>
        <begin position="122"/>
        <end position="142"/>
    </location>
</feature>
<keyword evidence="4 7" id="KW-0812">Transmembrane</keyword>
<comment type="subcellular location">
    <subcellularLocation>
        <location evidence="1">Cell membrane</location>
        <topology evidence="1">Multi-pass membrane protein</topology>
    </subcellularLocation>
</comment>
<evidence type="ECO:0000256" key="1">
    <source>
        <dbReference type="ARBA" id="ARBA00004651"/>
    </source>
</evidence>
<evidence type="ECO:0000256" key="5">
    <source>
        <dbReference type="ARBA" id="ARBA00022989"/>
    </source>
</evidence>
<evidence type="ECO:0000256" key="2">
    <source>
        <dbReference type="ARBA" id="ARBA00006679"/>
    </source>
</evidence>
<evidence type="ECO:0000256" key="4">
    <source>
        <dbReference type="ARBA" id="ARBA00022692"/>
    </source>
</evidence>
<evidence type="ECO:0000313" key="9">
    <source>
        <dbReference type="Proteomes" id="UP000295741"/>
    </source>
</evidence>
<dbReference type="InterPro" id="IPR032808">
    <property type="entry name" value="DoxX"/>
</dbReference>
<dbReference type="RefSeq" id="WP_133474189.1">
    <property type="nucleotide sequence ID" value="NZ_SNWP01000011.1"/>
</dbReference>
<protein>
    <submittedName>
        <fullName evidence="8">Putative oxidoreductase</fullName>
    </submittedName>
</protein>
<dbReference type="PANTHER" id="PTHR33452:SF1">
    <property type="entry name" value="INNER MEMBRANE PROTEIN YPHA-RELATED"/>
    <property type="match status" value="1"/>
</dbReference>
<evidence type="ECO:0000256" key="3">
    <source>
        <dbReference type="ARBA" id="ARBA00022475"/>
    </source>
</evidence>
<evidence type="ECO:0000313" key="8">
    <source>
        <dbReference type="EMBL" id="TDO26331.1"/>
    </source>
</evidence>
<comment type="caution">
    <text evidence="8">The sequence shown here is derived from an EMBL/GenBank/DDBJ whole genome shotgun (WGS) entry which is preliminary data.</text>
</comment>
<gene>
    <name evidence="8" type="ORF">BC659_1637</name>
</gene>
<accession>A0A4R6IVE0</accession>
<name>A0A4R6IVE0_9BACT</name>
<evidence type="ECO:0000256" key="7">
    <source>
        <dbReference type="SAM" id="Phobius"/>
    </source>
</evidence>
<dbReference type="Pfam" id="PF07681">
    <property type="entry name" value="DoxX"/>
    <property type="match status" value="1"/>
</dbReference>
<keyword evidence="9" id="KW-1185">Reference proteome</keyword>
<comment type="similarity">
    <text evidence="2">Belongs to the DoxX family.</text>
</comment>
<feature type="transmembrane region" description="Helical" evidence="7">
    <location>
        <begin position="59"/>
        <end position="77"/>
    </location>
</feature>
<keyword evidence="5 7" id="KW-1133">Transmembrane helix</keyword>
<feature type="transmembrane region" description="Helical" evidence="7">
    <location>
        <begin position="84"/>
        <end position="102"/>
    </location>
</feature>
<dbReference type="InterPro" id="IPR051907">
    <property type="entry name" value="DoxX-like_oxidoreductase"/>
</dbReference>
<dbReference type="OrthoDB" id="346004at2"/>
<dbReference type="GO" id="GO:0005886">
    <property type="term" value="C:plasma membrane"/>
    <property type="evidence" value="ECO:0007669"/>
    <property type="project" value="UniProtKB-SubCell"/>
</dbReference>
<dbReference type="AlphaFoldDB" id="A0A4R6IVE0"/>
<dbReference type="PANTHER" id="PTHR33452">
    <property type="entry name" value="OXIDOREDUCTASE CATD-RELATED"/>
    <property type="match status" value="1"/>
</dbReference>
<proteinExistence type="inferred from homology"/>
<sequence>MKNLLFLFDSPQQYTGFVLRLTLAMVILPHGCQLLLGWFGGFGFSNTMKFLTETERLPWIVSFMVIMLQSFGALLILIGFGSRILAFGTMIMFVGMIITSHLKFGFFMNWFGTQKGEGYEYHLLVIGLCIAMIFSGSGKFSLDRLFVLRYSKA</sequence>
<feature type="transmembrane region" description="Helical" evidence="7">
    <location>
        <begin position="21"/>
        <end position="39"/>
    </location>
</feature>
<keyword evidence="6 7" id="KW-0472">Membrane</keyword>
<dbReference type="EMBL" id="SNWP01000011">
    <property type="protein sequence ID" value="TDO26331.1"/>
    <property type="molecule type" value="Genomic_DNA"/>
</dbReference>
<evidence type="ECO:0000256" key="6">
    <source>
        <dbReference type="ARBA" id="ARBA00023136"/>
    </source>
</evidence>
<keyword evidence="3" id="KW-1003">Cell membrane</keyword>
<organism evidence="8 9">
    <name type="scientific">Sediminibacterium goheungense</name>
    <dbReference type="NCBI Taxonomy" id="1086393"/>
    <lineage>
        <taxon>Bacteria</taxon>
        <taxon>Pseudomonadati</taxon>
        <taxon>Bacteroidota</taxon>
        <taxon>Chitinophagia</taxon>
        <taxon>Chitinophagales</taxon>
        <taxon>Chitinophagaceae</taxon>
        <taxon>Sediminibacterium</taxon>
    </lineage>
</organism>
<reference evidence="8 9" key="1">
    <citation type="submission" date="2019-03" db="EMBL/GenBank/DDBJ databases">
        <title>Genomic Encyclopedia of Archaeal and Bacterial Type Strains, Phase II (KMG-II): from individual species to whole genera.</title>
        <authorList>
            <person name="Goeker M."/>
        </authorList>
    </citation>
    <scope>NUCLEOTIDE SEQUENCE [LARGE SCALE GENOMIC DNA]</scope>
    <source>
        <strain evidence="8 9">DSM 28323</strain>
    </source>
</reference>